<dbReference type="SUPFAM" id="SSF52047">
    <property type="entry name" value="RNI-like"/>
    <property type="match status" value="1"/>
</dbReference>
<evidence type="ECO:0000256" key="7">
    <source>
        <dbReference type="ARBA" id="ARBA00022737"/>
    </source>
</evidence>
<comment type="similarity">
    <text evidence="2">Belongs to the RLP family.</text>
</comment>
<accession>A0A7I8LBX9</accession>
<evidence type="ECO:0000259" key="14">
    <source>
        <dbReference type="Pfam" id="PF08263"/>
    </source>
</evidence>
<feature type="transmembrane region" description="Helical" evidence="12">
    <location>
        <begin position="960"/>
        <end position="982"/>
    </location>
</feature>
<keyword evidence="10" id="KW-0675">Receptor</keyword>
<evidence type="ECO:0000313" key="17">
    <source>
        <dbReference type="Proteomes" id="UP000663760"/>
    </source>
</evidence>
<evidence type="ECO:0000256" key="6">
    <source>
        <dbReference type="ARBA" id="ARBA00022729"/>
    </source>
</evidence>
<dbReference type="InterPro" id="IPR003591">
    <property type="entry name" value="Leu-rich_rpt_typical-subtyp"/>
</dbReference>
<keyword evidence="17" id="KW-1185">Reference proteome</keyword>
<evidence type="ECO:0000256" key="9">
    <source>
        <dbReference type="ARBA" id="ARBA00023136"/>
    </source>
</evidence>
<name>A0A7I8LBX9_SPIIN</name>
<dbReference type="PROSITE" id="PS51450">
    <property type="entry name" value="LRR"/>
    <property type="match status" value="2"/>
</dbReference>
<dbReference type="OrthoDB" id="4691307at2759"/>
<dbReference type="InterPro" id="IPR055414">
    <property type="entry name" value="LRR_R13L4/SHOC2-like"/>
</dbReference>
<evidence type="ECO:0000256" key="10">
    <source>
        <dbReference type="ARBA" id="ARBA00023170"/>
    </source>
</evidence>
<feature type="domain" description="Leucine-rich repeat-containing N-terminal plant-type" evidence="14">
    <location>
        <begin position="37"/>
        <end position="80"/>
    </location>
</feature>
<sequence length="987" mass="110057">MPAEAATAPPISRPWLVLVVVLLLNVGWPPSDGCLLRERTALLELRSSQESVKDGSYSKLLSSWTQGAGDCCSWPLVNCSDESGRVTRLHLANLGGDPDLANPWYLNFSVFSSFTELEHLDLSDNRIIGSMAAAISDLTTVKKLSVLDLSFNKLEGKVPCSIRFLNGLTKLDLSRNDLGDLPDCLGELRKLEILNLRYNNLRGGIPTFVGNLSNLHALDLTGNGLQVGMPYVLGHLKKLRILNLSGNQLDKGIPSFLGNMSSLRQLHLRHTSLTGEIPRFLGNLSELGLLDLGWNNLGGKIPEILGCLKKLASLKINDNSFEGAIPISLENMTSLRHLDMSENQLEGEIHPTAFYSLSSLEELRLDDNKLSGNFSFQYLVKCSRLRELSLSSNFMLKVQMDYGDPASNLQLSSLFLSFCDLSENLNLDESFFLQSQRYLTSIDLSCSGISGSLPTWLFENNINLQYVVLCNSSLKGEFPLLKTPSLKVMMLDLSQNKIGGTLPENFSTTFPGLNFLSLSGNRFIGSIPSLQFKKRMMNYFMINLGNNQFSGKFPLLPNQLDFAFLNIENNKLSGEIRGNLPRISYLGGNNFTSLSRSLSSIQNIEIFDVHDNQLSGEVPEFIWASKELSTLVLRGNKFHGEIPHDLCKLESLTVLDMSHNMFSGSIPQCSQLMRLIRLNLEVNNLSGKVHDKFTDFVQVEFLNLGGNSFTDNLEWTKGLRQIKILLLGQNNFYGEIPTHLCRLHYLHLLDLFHNNLSGVIPQCLDNTGLNRRPDLDIELASNLHLWVSQVLYQKPMTPLAIQDVNVRIKGAFYTYTGYNLYLFAGMDLSSNHLEGQIPHSIGNLTSLKSLNLSFNHLTGLIPTTLSGLQSIESLDLSHNELEGSIPSELLQLSCLEIFSVAYNRLEGCTPPLKGQFHTFDRSSYEGNADLHGFPIDACRSKSNYLTLQHGRDDVDKDKSILYGILLASLLTFFLITCSYFLFSRSFD</sequence>
<keyword evidence="6 13" id="KW-0732">Signal</keyword>
<evidence type="ECO:0000259" key="15">
    <source>
        <dbReference type="Pfam" id="PF23598"/>
    </source>
</evidence>
<keyword evidence="11" id="KW-0325">Glycoprotein</keyword>
<keyword evidence="4" id="KW-0433">Leucine-rich repeat</keyword>
<keyword evidence="7" id="KW-0677">Repeat</keyword>
<dbReference type="SMART" id="SM00369">
    <property type="entry name" value="LRR_TYP"/>
    <property type="match status" value="11"/>
</dbReference>
<dbReference type="Gene3D" id="3.80.10.10">
    <property type="entry name" value="Ribonuclease Inhibitor"/>
    <property type="match status" value="5"/>
</dbReference>
<dbReference type="FunFam" id="3.80.10.10:FF:000213">
    <property type="entry name" value="Tyrosine-sulfated glycopeptide receptor 1"/>
    <property type="match status" value="1"/>
</dbReference>
<feature type="signal peptide" evidence="13">
    <location>
        <begin position="1"/>
        <end position="33"/>
    </location>
</feature>
<feature type="domain" description="Disease resistance R13L4/SHOC-2-like LRR" evidence="15">
    <location>
        <begin position="111"/>
        <end position="250"/>
    </location>
</feature>
<evidence type="ECO:0000256" key="4">
    <source>
        <dbReference type="ARBA" id="ARBA00022614"/>
    </source>
</evidence>
<keyword evidence="9 12" id="KW-0472">Membrane</keyword>
<evidence type="ECO:0000256" key="13">
    <source>
        <dbReference type="SAM" id="SignalP"/>
    </source>
</evidence>
<dbReference type="Pfam" id="PF08263">
    <property type="entry name" value="LRRNT_2"/>
    <property type="match status" value="1"/>
</dbReference>
<dbReference type="Pfam" id="PF00560">
    <property type="entry name" value="LRR_1"/>
    <property type="match status" value="5"/>
</dbReference>
<feature type="chain" id="PRO_5029614574" evidence="13">
    <location>
        <begin position="34"/>
        <end position="987"/>
    </location>
</feature>
<dbReference type="PANTHER" id="PTHR48062:SF56">
    <property type="entry name" value="OS04G0647900 PROTEIN"/>
    <property type="match status" value="1"/>
</dbReference>
<reference evidence="16" key="1">
    <citation type="submission" date="2020-02" db="EMBL/GenBank/DDBJ databases">
        <authorList>
            <person name="Scholz U."/>
            <person name="Mascher M."/>
            <person name="Fiebig A."/>
        </authorList>
    </citation>
    <scope>NUCLEOTIDE SEQUENCE</scope>
</reference>
<proteinExistence type="inferred from homology"/>
<comment type="subcellular location">
    <subcellularLocation>
        <location evidence="1">Cell membrane</location>
        <topology evidence="1">Single-pass type I membrane protein</topology>
    </subcellularLocation>
</comment>
<dbReference type="InterPro" id="IPR051502">
    <property type="entry name" value="RLP_Defense_Trigger"/>
</dbReference>
<protein>
    <submittedName>
        <fullName evidence="16">Uncharacterized protein</fullName>
    </submittedName>
</protein>
<evidence type="ECO:0000256" key="1">
    <source>
        <dbReference type="ARBA" id="ARBA00004251"/>
    </source>
</evidence>
<dbReference type="Proteomes" id="UP000663760">
    <property type="component" value="Chromosome 14"/>
</dbReference>
<evidence type="ECO:0000256" key="3">
    <source>
        <dbReference type="ARBA" id="ARBA00022475"/>
    </source>
</evidence>
<gene>
    <name evidence="16" type="ORF">SI8410_14018211</name>
</gene>
<keyword evidence="8 12" id="KW-1133">Transmembrane helix</keyword>
<dbReference type="PRINTS" id="PR00019">
    <property type="entry name" value="LEURICHRPT"/>
</dbReference>
<dbReference type="FunFam" id="3.80.10.10:FF:000095">
    <property type="entry name" value="LRR receptor-like serine/threonine-protein kinase GSO1"/>
    <property type="match status" value="1"/>
</dbReference>
<dbReference type="InterPro" id="IPR032675">
    <property type="entry name" value="LRR_dom_sf"/>
</dbReference>
<dbReference type="InterPro" id="IPR013210">
    <property type="entry name" value="LRR_N_plant-typ"/>
</dbReference>
<keyword evidence="3" id="KW-1003">Cell membrane</keyword>
<dbReference type="Pfam" id="PF13855">
    <property type="entry name" value="LRR_8"/>
    <property type="match status" value="2"/>
</dbReference>
<evidence type="ECO:0000256" key="8">
    <source>
        <dbReference type="ARBA" id="ARBA00022989"/>
    </source>
</evidence>
<dbReference type="EMBL" id="LR746277">
    <property type="protein sequence ID" value="CAA7407533.1"/>
    <property type="molecule type" value="Genomic_DNA"/>
</dbReference>
<dbReference type="AlphaFoldDB" id="A0A7I8LBX9"/>
<dbReference type="FunFam" id="3.80.10.10:FF:000041">
    <property type="entry name" value="LRR receptor-like serine/threonine-protein kinase ERECTA"/>
    <property type="match status" value="2"/>
</dbReference>
<evidence type="ECO:0000256" key="11">
    <source>
        <dbReference type="ARBA" id="ARBA00023180"/>
    </source>
</evidence>
<dbReference type="SUPFAM" id="SSF52058">
    <property type="entry name" value="L domain-like"/>
    <property type="match status" value="2"/>
</dbReference>
<organism evidence="16 17">
    <name type="scientific">Spirodela intermedia</name>
    <name type="common">Intermediate duckweed</name>
    <dbReference type="NCBI Taxonomy" id="51605"/>
    <lineage>
        <taxon>Eukaryota</taxon>
        <taxon>Viridiplantae</taxon>
        <taxon>Streptophyta</taxon>
        <taxon>Embryophyta</taxon>
        <taxon>Tracheophyta</taxon>
        <taxon>Spermatophyta</taxon>
        <taxon>Magnoliopsida</taxon>
        <taxon>Liliopsida</taxon>
        <taxon>Araceae</taxon>
        <taxon>Lemnoideae</taxon>
        <taxon>Spirodela</taxon>
    </lineage>
</organism>
<dbReference type="Pfam" id="PF23598">
    <property type="entry name" value="LRR_14"/>
    <property type="match status" value="1"/>
</dbReference>
<dbReference type="InterPro" id="IPR001611">
    <property type="entry name" value="Leu-rich_rpt"/>
</dbReference>
<dbReference type="SMART" id="SM00365">
    <property type="entry name" value="LRR_SD22"/>
    <property type="match status" value="6"/>
</dbReference>
<evidence type="ECO:0000256" key="5">
    <source>
        <dbReference type="ARBA" id="ARBA00022692"/>
    </source>
</evidence>
<evidence type="ECO:0000256" key="12">
    <source>
        <dbReference type="SAM" id="Phobius"/>
    </source>
</evidence>
<evidence type="ECO:0000256" key="2">
    <source>
        <dbReference type="ARBA" id="ARBA00009592"/>
    </source>
</evidence>
<dbReference type="GO" id="GO:0005886">
    <property type="term" value="C:plasma membrane"/>
    <property type="evidence" value="ECO:0007669"/>
    <property type="project" value="UniProtKB-SubCell"/>
</dbReference>
<dbReference type="PANTHER" id="PTHR48062">
    <property type="entry name" value="RECEPTOR-LIKE PROTEIN 14"/>
    <property type="match status" value="1"/>
</dbReference>
<evidence type="ECO:0000313" key="16">
    <source>
        <dbReference type="EMBL" id="CAA7407533.1"/>
    </source>
</evidence>
<keyword evidence="5 12" id="KW-0812">Transmembrane</keyword>